<gene>
    <name evidence="2" type="ORF">LY90DRAFT_637660</name>
</gene>
<evidence type="ECO:0000313" key="2">
    <source>
        <dbReference type="EMBL" id="ORY72500.1"/>
    </source>
</evidence>
<evidence type="ECO:0000256" key="1">
    <source>
        <dbReference type="SAM" id="MobiDB-lite"/>
    </source>
</evidence>
<dbReference type="Proteomes" id="UP000193920">
    <property type="component" value="Unassembled WGS sequence"/>
</dbReference>
<accession>A0A1Y2ELN7</accession>
<feature type="compositionally biased region" description="Basic and acidic residues" evidence="1">
    <location>
        <begin position="150"/>
        <end position="168"/>
    </location>
</feature>
<keyword evidence="3" id="KW-1185">Reference proteome</keyword>
<reference evidence="2 3" key="1">
    <citation type="submission" date="2016-08" db="EMBL/GenBank/DDBJ databases">
        <title>A Parts List for Fungal Cellulosomes Revealed by Comparative Genomics.</title>
        <authorList>
            <consortium name="DOE Joint Genome Institute"/>
            <person name="Haitjema C.H."/>
            <person name="Gilmore S.P."/>
            <person name="Henske J.K."/>
            <person name="Solomon K.V."/>
            <person name="De Groot R."/>
            <person name="Kuo A."/>
            <person name="Mondo S.J."/>
            <person name="Salamov A.A."/>
            <person name="Labutti K."/>
            <person name="Zhao Z."/>
            <person name="Chiniquy J."/>
            <person name="Barry K."/>
            <person name="Brewer H.M."/>
            <person name="Purvine S.O."/>
            <person name="Wright A.T."/>
            <person name="Boxma B."/>
            <person name="Van Alen T."/>
            <person name="Hackstein J.H."/>
            <person name="Baker S.E."/>
            <person name="Grigoriev I.V."/>
            <person name="O'Malley M.A."/>
        </authorList>
    </citation>
    <scope>NUCLEOTIDE SEQUENCE [LARGE SCALE GENOMIC DNA]</scope>
    <source>
        <strain evidence="2 3">G1</strain>
    </source>
</reference>
<name>A0A1Y2ELN7_9FUNG</name>
<sequence length="299" mass="35587">MVKASTSSNKKKEEKSQFKESKLMECIIYLYKELNEKEKEIERFRKVALHNEKLFDKSTKKLYYYKKEDEKKEKLCIYFKNKIEKKNKEISNLLEAKCKLQEDNIEKDKKILLLSENNHIVEKNLKNSIRHIEELNKEIAILKNKHKNLENDNNIKKDNDNELREENKNTSFENDNTIKKDSDNELREENKDTSFENDNTIKKDNDNELREENKDTSFQNRHLIQCGLALLEQCDHENSIDSEISSNEEDNTSMEITSMIQLECGCCFHKDCLSTFKTIYEIRNNIEPEEDYCPLCNLD</sequence>
<comment type="caution">
    <text evidence="2">The sequence shown here is derived from an EMBL/GenBank/DDBJ whole genome shotgun (WGS) entry which is preliminary data.</text>
</comment>
<evidence type="ECO:0000313" key="3">
    <source>
        <dbReference type="Proteomes" id="UP000193920"/>
    </source>
</evidence>
<feature type="compositionally biased region" description="Basic and acidic residues" evidence="1">
    <location>
        <begin position="176"/>
        <end position="214"/>
    </location>
</feature>
<feature type="region of interest" description="Disordered" evidence="1">
    <location>
        <begin position="150"/>
        <end position="214"/>
    </location>
</feature>
<organism evidence="2 3">
    <name type="scientific">Neocallimastix californiae</name>
    <dbReference type="NCBI Taxonomy" id="1754190"/>
    <lineage>
        <taxon>Eukaryota</taxon>
        <taxon>Fungi</taxon>
        <taxon>Fungi incertae sedis</taxon>
        <taxon>Chytridiomycota</taxon>
        <taxon>Chytridiomycota incertae sedis</taxon>
        <taxon>Neocallimastigomycetes</taxon>
        <taxon>Neocallimastigales</taxon>
        <taxon>Neocallimastigaceae</taxon>
        <taxon>Neocallimastix</taxon>
    </lineage>
</organism>
<dbReference type="AlphaFoldDB" id="A0A1Y2ELN7"/>
<protein>
    <submittedName>
        <fullName evidence="2">Uncharacterized protein</fullName>
    </submittedName>
</protein>
<proteinExistence type="predicted"/>
<dbReference type="EMBL" id="MCOG01000039">
    <property type="protein sequence ID" value="ORY72500.1"/>
    <property type="molecule type" value="Genomic_DNA"/>
</dbReference>